<proteinExistence type="inferred from homology"/>
<accession>A0A286GXX9</accession>
<evidence type="ECO:0000256" key="2">
    <source>
        <dbReference type="ARBA" id="ARBA00022801"/>
    </source>
</evidence>
<protein>
    <submittedName>
        <fullName evidence="6">Protein-tyrosine phosphatase</fullName>
    </submittedName>
</protein>
<keyword evidence="3" id="KW-0904">Protein phosphatase</keyword>
<feature type="active site" evidence="4">
    <location>
        <position position="20"/>
    </location>
</feature>
<dbReference type="PANTHER" id="PTHR11717">
    <property type="entry name" value="LOW MOLECULAR WEIGHT PROTEIN TYROSINE PHOSPHATASE"/>
    <property type="match status" value="1"/>
</dbReference>
<organism evidence="6 7">
    <name type="scientific">Blastococcus haudaquaticus</name>
    <dbReference type="NCBI Taxonomy" id="1938745"/>
    <lineage>
        <taxon>Bacteria</taxon>
        <taxon>Bacillati</taxon>
        <taxon>Actinomycetota</taxon>
        <taxon>Actinomycetes</taxon>
        <taxon>Geodermatophilales</taxon>
        <taxon>Geodermatophilaceae</taxon>
        <taxon>Blastococcus</taxon>
    </lineage>
</organism>
<evidence type="ECO:0000259" key="5">
    <source>
        <dbReference type="SMART" id="SM00226"/>
    </source>
</evidence>
<dbReference type="InterPro" id="IPR023485">
    <property type="entry name" value="Ptyr_pPase"/>
</dbReference>
<sequence length="204" mass="21800">MADQPWPFTVLLVCTGNICRSALAERLGRAYLTERLGADAAAVRLESAGTRAVVGSAMHPDSALVLQGYGAEAGDFRARQLADGMSADADLTLTMTRVHRREVLRAAPRALQRTFTLREAADLAQLLDPARRLDGADLPSRARSLVKEMAAARSLRHGGDEDDVPDPIGKPLHVHEQVGELIVGALLPVLSRIADLRDATPAGV</sequence>
<evidence type="ECO:0000313" key="6">
    <source>
        <dbReference type="EMBL" id="SOE00395.1"/>
    </source>
</evidence>
<dbReference type="EMBL" id="OCNK01000003">
    <property type="protein sequence ID" value="SOE00395.1"/>
    <property type="molecule type" value="Genomic_DNA"/>
</dbReference>
<feature type="domain" description="Phosphotyrosine protein phosphatase I" evidence="5">
    <location>
        <begin position="8"/>
        <end position="148"/>
    </location>
</feature>
<comment type="similarity">
    <text evidence="1">Belongs to the low molecular weight phosphotyrosine protein phosphatase family.</text>
</comment>
<feature type="active site" description="Proton donor" evidence="4">
    <location>
        <position position="128"/>
    </location>
</feature>
<dbReference type="Pfam" id="PF01451">
    <property type="entry name" value="LMWPc"/>
    <property type="match status" value="1"/>
</dbReference>
<feature type="active site" description="Nucleophile" evidence="4">
    <location>
        <position position="14"/>
    </location>
</feature>
<gene>
    <name evidence="6" type="ORF">SAMN06272739_2572</name>
</gene>
<dbReference type="AlphaFoldDB" id="A0A286GXX9"/>
<dbReference type="PRINTS" id="PR00719">
    <property type="entry name" value="LMWPTPASE"/>
</dbReference>
<keyword evidence="7" id="KW-1185">Reference proteome</keyword>
<dbReference type="Gene3D" id="3.40.50.2300">
    <property type="match status" value="1"/>
</dbReference>
<reference evidence="7" key="1">
    <citation type="submission" date="2017-09" db="EMBL/GenBank/DDBJ databases">
        <authorList>
            <person name="Varghese N."/>
            <person name="Submissions S."/>
        </authorList>
    </citation>
    <scope>NUCLEOTIDE SEQUENCE [LARGE SCALE GENOMIC DNA]</scope>
    <source>
        <strain evidence="7">DSM 44270</strain>
    </source>
</reference>
<dbReference type="SUPFAM" id="SSF52788">
    <property type="entry name" value="Phosphotyrosine protein phosphatases I"/>
    <property type="match status" value="1"/>
</dbReference>
<evidence type="ECO:0000256" key="1">
    <source>
        <dbReference type="ARBA" id="ARBA00011063"/>
    </source>
</evidence>
<name>A0A286GXX9_9ACTN</name>
<evidence type="ECO:0000256" key="4">
    <source>
        <dbReference type="PIRSR" id="PIRSR617867-1"/>
    </source>
</evidence>
<dbReference type="PANTHER" id="PTHR11717:SF31">
    <property type="entry name" value="LOW MOLECULAR WEIGHT PROTEIN-TYROSINE-PHOSPHATASE ETP-RELATED"/>
    <property type="match status" value="1"/>
</dbReference>
<dbReference type="Proteomes" id="UP000219482">
    <property type="component" value="Unassembled WGS sequence"/>
</dbReference>
<dbReference type="InterPro" id="IPR050438">
    <property type="entry name" value="LMW_PTPase"/>
</dbReference>
<evidence type="ECO:0000256" key="3">
    <source>
        <dbReference type="ARBA" id="ARBA00022912"/>
    </source>
</evidence>
<keyword evidence="2" id="KW-0378">Hydrolase</keyword>
<dbReference type="SMART" id="SM00226">
    <property type="entry name" value="LMWPc"/>
    <property type="match status" value="1"/>
</dbReference>
<evidence type="ECO:0000313" key="7">
    <source>
        <dbReference type="Proteomes" id="UP000219482"/>
    </source>
</evidence>
<dbReference type="RefSeq" id="WP_200814726.1">
    <property type="nucleotide sequence ID" value="NZ_OCNK01000003.1"/>
</dbReference>
<dbReference type="GO" id="GO:0004725">
    <property type="term" value="F:protein tyrosine phosphatase activity"/>
    <property type="evidence" value="ECO:0007669"/>
    <property type="project" value="InterPro"/>
</dbReference>
<dbReference type="InterPro" id="IPR017867">
    <property type="entry name" value="Tyr_phospatase_low_mol_wt"/>
</dbReference>
<dbReference type="InterPro" id="IPR036196">
    <property type="entry name" value="Ptyr_pPase_sf"/>
</dbReference>